<organism evidence="6 7">
    <name type="scientific">Stichopus japonicus</name>
    <name type="common">Sea cucumber</name>
    <dbReference type="NCBI Taxonomy" id="307972"/>
    <lineage>
        <taxon>Eukaryota</taxon>
        <taxon>Metazoa</taxon>
        <taxon>Echinodermata</taxon>
        <taxon>Eleutherozoa</taxon>
        <taxon>Echinozoa</taxon>
        <taxon>Holothuroidea</taxon>
        <taxon>Aspidochirotacea</taxon>
        <taxon>Aspidochirotida</taxon>
        <taxon>Stichopodidae</taxon>
        <taxon>Apostichopus</taxon>
    </lineage>
</organism>
<evidence type="ECO:0000259" key="4">
    <source>
        <dbReference type="Pfam" id="PF00733"/>
    </source>
</evidence>
<dbReference type="PANTHER" id="PTHR45937:SF1">
    <property type="entry name" value="ASPARAGINE SYNTHETASE DOMAIN-CONTAINING PROTEIN 1"/>
    <property type="match status" value="1"/>
</dbReference>
<dbReference type="GO" id="GO:0006529">
    <property type="term" value="P:asparagine biosynthetic process"/>
    <property type="evidence" value="ECO:0007669"/>
    <property type="project" value="UniProtKB-KW"/>
</dbReference>
<sequence length="678" mass="76153">SRFIYLVGQSPSLSTIPEVQAFSALKQNNVWYIVYHNLWRCRCCTYQQVPVFLFFIKCGECLSRRGPDGQSYFTKHIKLDSNPDAEGTVTQNDICVDLYGYTLQLQGPLTLQPMTDPDGNMLLWNGEIFEGAKDLKVDKDENDGLVLLQHLTSCTSDEDVISEMSKVKGPWSFIYWKDSTHSLFFGRDFFGRRSLLWQFKGGDSTTFSLSSVAKRHLLPEEAWLEVPARGIYKLGADTLNSSSSSVTTLLFPWQKHFPRIETSIEPTSVQETVLASESDHQSFVQNVQDVFIPVTIEPLNKLILKENVLTKPEAASTVSLDEDTELKRAAEQLVQVLAEAVRRRVQNVLLRRVKMKSVIRAEVRERGEDVLLEGEIDIEGGMSAEQTNPASVAILFSGGIDSMVLAALADRFIPAEEPIDLLNVAFQQKEKPNNPRGWDPFAVPDRITGRSGLQELQTLNPKRRWNFVEINVTVKELQEARRNRIGDLVYPLESVLDDSIGCAMWFAARGEGVPYPTGDGEDERHYISMSKVVLSGLGADEQLAGYSRHRTHFKRGGWEALLSQLEMELARIPSRNLGRDDRIISDHGREARFPYLDEDVVSYLNGLPIHLKADLTLPRGEGEKLLLRVAARQIGLTGSSRLPKRAIQFGSKIAKLEDSTHKGSDISTSLKLDVENKT</sequence>
<evidence type="ECO:0000313" key="7">
    <source>
        <dbReference type="Proteomes" id="UP000230750"/>
    </source>
</evidence>
<evidence type="ECO:0000313" key="6">
    <source>
        <dbReference type="EMBL" id="PIK58197.1"/>
    </source>
</evidence>
<dbReference type="AlphaFoldDB" id="A0A2G8LDA0"/>
<evidence type="ECO:0008006" key="8">
    <source>
        <dbReference type="Google" id="ProtNLM"/>
    </source>
</evidence>
<dbReference type="OrthoDB" id="10252281at2759"/>
<proteinExistence type="predicted"/>
<evidence type="ECO:0000259" key="5">
    <source>
        <dbReference type="Pfam" id="PF13537"/>
    </source>
</evidence>
<dbReference type="SUPFAM" id="SSF52402">
    <property type="entry name" value="Adenine nucleotide alpha hydrolases-like"/>
    <property type="match status" value="1"/>
</dbReference>
<evidence type="ECO:0000256" key="1">
    <source>
        <dbReference type="ARBA" id="ARBA00022605"/>
    </source>
</evidence>
<dbReference type="PANTHER" id="PTHR45937">
    <property type="entry name" value="ASPARAGINE SYNTHETASE DOMAIN-CONTAINING PROTEIN 1"/>
    <property type="match status" value="1"/>
</dbReference>
<reference evidence="6 7" key="1">
    <citation type="journal article" date="2017" name="PLoS Biol.">
        <title>The sea cucumber genome provides insights into morphological evolution and visceral regeneration.</title>
        <authorList>
            <person name="Zhang X."/>
            <person name="Sun L."/>
            <person name="Yuan J."/>
            <person name="Sun Y."/>
            <person name="Gao Y."/>
            <person name="Zhang L."/>
            <person name="Li S."/>
            <person name="Dai H."/>
            <person name="Hamel J.F."/>
            <person name="Liu C."/>
            <person name="Yu Y."/>
            <person name="Liu S."/>
            <person name="Lin W."/>
            <person name="Guo K."/>
            <person name="Jin S."/>
            <person name="Xu P."/>
            <person name="Storey K.B."/>
            <person name="Huan P."/>
            <person name="Zhang T."/>
            <person name="Zhou Y."/>
            <person name="Zhang J."/>
            <person name="Lin C."/>
            <person name="Li X."/>
            <person name="Xing L."/>
            <person name="Huo D."/>
            <person name="Sun M."/>
            <person name="Wang L."/>
            <person name="Mercier A."/>
            <person name="Li F."/>
            <person name="Yang H."/>
            <person name="Xiang J."/>
        </authorList>
    </citation>
    <scope>NUCLEOTIDE SEQUENCE [LARGE SCALE GENOMIC DNA]</scope>
    <source>
        <strain evidence="6">Shaxun</strain>
        <tissue evidence="6">Muscle</tissue>
    </source>
</reference>
<dbReference type="SUPFAM" id="SSF56235">
    <property type="entry name" value="N-terminal nucleophile aminohydrolases (Ntn hydrolases)"/>
    <property type="match status" value="1"/>
</dbReference>
<comment type="caution">
    <text evidence="6">The sequence shown here is derived from an EMBL/GenBank/DDBJ whole genome shotgun (WGS) entry which is preliminary data.</text>
</comment>
<accession>A0A2G8LDA0</accession>
<name>A0A2G8LDA0_STIJA</name>
<keyword evidence="2" id="KW-0061">Asparagine biosynthesis</keyword>
<dbReference type="InterPro" id="IPR029055">
    <property type="entry name" value="Ntn_hydrolases_N"/>
</dbReference>
<dbReference type="GO" id="GO:0004066">
    <property type="term" value="F:asparagine synthase (glutamine-hydrolyzing) activity"/>
    <property type="evidence" value="ECO:0007669"/>
    <property type="project" value="InterPro"/>
</dbReference>
<dbReference type="CDD" id="cd01991">
    <property type="entry name" value="Asn_synthase_B_C"/>
    <property type="match status" value="1"/>
</dbReference>
<dbReference type="InterPro" id="IPR014729">
    <property type="entry name" value="Rossmann-like_a/b/a_fold"/>
</dbReference>
<feature type="domain" description="Asparagine synthetase" evidence="4">
    <location>
        <begin position="557"/>
        <end position="634"/>
    </location>
</feature>
<dbReference type="Gene3D" id="3.60.20.10">
    <property type="entry name" value="Glutamine Phosphoribosylpyrophosphate, subunit 1, domain 1"/>
    <property type="match status" value="1"/>
</dbReference>
<feature type="domain" description="Glutamine amidotransferase type-2" evidence="5">
    <location>
        <begin position="112"/>
        <end position="208"/>
    </location>
</feature>
<dbReference type="Gene3D" id="3.40.50.620">
    <property type="entry name" value="HUPs"/>
    <property type="match status" value="1"/>
</dbReference>
<protein>
    <recommendedName>
        <fullName evidence="8">Asparagine synthetase domain-containing protein 1</fullName>
    </recommendedName>
</protein>
<dbReference type="InterPro" id="IPR051857">
    <property type="entry name" value="Asn_synthetase_domain"/>
</dbReference>
<feature type="non-terminal residue" evidence="6">
    <location>
        <position position="1"/>
    </location>
</feature>
<dbReference type="Pfam" id="PF13537">
    <property type="entry name" value="GATase_7"/>
    <property type="match status" value="1"/>
</dbReference>
<dbReference type="Proteomes" id="UP000230750">
    <property type="component" value="Unassembled WGS sequence"/>
</dbReference>
<gene>
    <name evidence="6" type="ORF">BSL78_04921</name>
</gene>
<dbReference type="Pfam" id="PF00733">
    <property type="entry name" value="Asn_synthase"/>
    <property type="match status" value="1"/>
</dbReference>
<keyword evidence="7" id="KW-1185">Reference proteome</keyword>
<dbReference type="EMBL" id="MRZV01000120">
    <property type="protein sequence ID" value="PIK58197.1"/>
    <property type="molecule type" value="Genomic_DNA"/>
</dbReference>
<evidence type="ECO:0000256" key="3">
    <source>
        <dbReference type="ARBA" id="ARBA00022962"/>
    </source>
</evidence>
<dbReference type="InterPro" id="IPR001962">
    <property type="entry name" value="Asn_synthase"/>
</dbReference>
<keyword evidence="1" id="KW-0028">Amino-acid biosynthesis</keyword>
<dbReference type="STRING" id="307972.A0A2G8LDA0"/>
<evidence type="ECO:0000256" key="2">
    <source>
        <dbReference type="ARBA" id="ARBA00022888"/>
    </source>
</evidence>
<dbReference type="InterPro" id="IPR017932">
    <property type="entry name" value="GATase_2_dom"/>
</dbReference>
<keyword evidence="3" id="KW-0315">Glutamine amidotransferase</keyword>